<dbReference type="EMBL" id="SMRT01000006">
    <property type="protein sequence ID" value="TDF97051.1"/>
    <property type="molecule type" value="Genomic_DNA"/>
</dbReference>
<evidence type="ECO:0000313" key="1">
    <source>
        <dbReference type="EMBL" id="TDF97051.1"/>
    </source>
</evidence>
<reference evidence="1 2" key="1">
    <citation type="submission" date="2019-03" db="EMBL/GenBank/DDBJ databases">
        <title>This is whole genome sequence of Paenibacillus sp MS74 strain.</title>
        <authorList>
            <person name="Trinh H.N."/>
        </authorList>
    </citation>
    <scope>NUCLEOTIDE SEQUENCE [LARGE SCALE GENOMIC DNA]</scope>
    <source>
        <strain evidence="1 2">MS74</strain>
    </source>
</reference>
<name>A0A4R5KN43_9BACL</name>
<keyword evidence="2" id="KW-1185">Reference proteome</keyword>
<accession>A0A4R5KN43</accession>
<comment type="caution">
    <text evidence="1">The sequence shown here is derived from an EMBL/GenBank/DDBJ whole genome shotgun (WGS) entry which is preliminary data.</text>
</comment>
<protein>
    <submittedName>
        <fullName evidence="1">Uncharacterized protein</fullName>
    </submittedName>
</protein>
<dbReference type="Proteomes" id="UP000295636">
    <property type="component" value="Unassembled WGS sequence"/>
</dbReference>
<organism evidence="1 2">
    <name type="scientific">Paenibacillus piri</name>
    <dbReference type="NCBI Taxonomy" id="2547395"/>
    <lineage>
        <taxon>Bacteria</taxon>
        <taxon>Bacillati</taxon>
        <taxon>Bacillota</taxon>
        <taxon>Bacilli</taxon>
        <taxon>Bacillales</taxon>
        <taxon>Paenibacillaceae</taxon>
        <taxon>Paenibacillus</taxon>
    </lineage>
</organism>
<sequence>MKKEKAYPFNSKEDFVKGLYLVAEHALKYFLRYQKILKDFDEHFVLVTKRKLLKAMVEMDSIIEGDENKLLNELQKPTYNKLVQKVSKEVNLRYDEFKDYEERMAVNQSVLLNDFGDLTGASYLRFRKEYEKKKEKLKLIELSTNEELNDILKQCQYSRNYVHHFSEPKLLSWRNYREDQLKDRPGVKWPPTNIELNICEIINVISILKLHAHHYYYYSMFNLLQYFIRNDYSLLATGIGGNSQMVINRTESIEDHSAFIISENGGSLYLK</sequence>
<gene>
    <name evidence="1" type="ORF">E1757_14465</name>
</gene>
<dbReference type="RefSeq" id="WP_133229223.1">
    <property type="nucleotide sequence ID" value="NZ_SMRT01000006.1"/>
</dbReference>
<dbReference type="AlphaFoldDB" id="A0A4R5KN43"/>
<evidence type="ECO:0000313" key="2">
    <source>
        <dbReference type="Proteomes" id="UP000295636"/>
    </source>
</evidence>
<proteinExistence type="predicted"/>
<dbReference type="OrthoDB" id="2966712at2"/>